<dbReference type="PANTHER" id="PTHR15549">
    <property type="entry name" value="PAIRED IMMUNOGLOBULIN-LIKE TYPE 2 RECEPTOR"/>
    <property type="match status" value="1"/>
</dbReference>
<name>A0AAN7UU60_9PEZI</name>
<feature type="compositionally biased region" description="Polar residues" evidence="5">
    <location>
        <begin position="565"/>
        <end position="575"/>
    </location>
</feature>
<keyword evidence="3 6" id="KW-1133">Transmembrane helix</keyword>
<evidence type="ECO:0000256" key="4">
    <source>
        <dbReference type="ARBA" id="ARBA00023136"/>
    </source>
</evidence>
<dbReference type="InterPro" id="IPR021109">
    <property type="entry name" value="Peptidase_aspartic_dom_sf"/>
</dbReference>
<dbReference type="AlphaFoldDB" id="A0AAN7UU60"/>
<feature type="chain" id="PRO_5042819056" description="Peptidase A1 domain-containing protein" evidence="7">
    <location>
        <begin position="25"/>
        <end position="637"/>
    </location>
</feature>
<gene>
    <name evidence="9" type="ORF">RRF57_008942</name>
</gene>
<sequence>MAFLALPLPLSLLYFLAIISRVTAQDLTPLEVTWSDLTFGPDGPWRAVEVTLGYDQTIALYPGREFQTFLLTSDYCNNGNATCPATKARLYNKAQSEVDNTGGTGGIQYAPGPNFMNGLAVAGENAVSWIDNMVLNGVTVPNVSLALISGAYAAYPDGTWYPLSAGCLGVGAPETVNQSFTTNEGPSINASLIPGWLHQQKQLPSNSFAMHIGSVDPVMPSSLYFGGYDQNRIVGDILTETDDYTKAIVLKDISMGVVDGMSPWEFDSKDGLLAANNASISSGGIKVSVDGCSPYLTLPQSTCDAIAEHLPVKFNQKLGLYIWQQDDPKYSQIVSSASALDFTFLAGSNTKYVTISVPFRHLNLTLTQPLVDTDEQYFPCYTGPSGGYTLGRAFLQDAFVGANWDSKTWWLAQAPGPNIPAAQVITLKEGDTEITASTNDWKESWSGSWKALASNDVAGSQTSSSPRETASANSSSPNEGLSTGAAAGIGVGVGVGALAIIGAIVFFWLRRRKTLKDEPQAPSDGTPSGSHVTPVGSYHPSNGTSQYGFYAPVKNPSPNMSVAYSHTSVDPSTHGQQFPQPYPQQYPTSYAQPYPQQYAAELAAGNHPTELAGPEVYNTPAAQGSPPSHLGQLHSSH</sequence>
<comment type="subcellular location">
    <subcellularLocation>
        <location evidence="1">Membrane</location>
        <topology evidence="1">Single-pass membrane protein</topology>
    </subcellularLocation>
</comment>
<protein>
    <recommendedName>
        <fullName evidence="8">Peptidase A1 domain-containing protein</fullName>
    </recommendedName>
</protein>
<evidence type="ECO:0000256" key="1">
    <source>
        <dbReference type="ARBA" id="ARBA00004167"/>
    </source>
</evidence>
<feature type="region of interest" description="Disordered" evidence="5">
    <location>
        <begin position="565"/>
        <end position="637"/>
    </location>
</feature>
<keyword evidence="2 6" id="KW-0812">Transmembrane</keyword>
<keyword evidence="4 6" id="KW-0472">Membrane</keyword>
<evidence type="ECO:0000256" key="2">
    <source>
        <dbReference type="ARBA" id="ARBA00022692"/>
    </source>
</evidence>
<reference evidence="9 10" key="1">
    <citation type="submission" date="2023-10" db="EMBL/GenBank/DDBJ databases">
        <title>Draft genome sequence of Xylaria bambusicola isolate GMP-LS, the root and basal stem rot pathogen of sugarcane in Indonesia.</title>
        <authorList>
            <person name="Selvaraj P."/>
            <person name="Muralishankar V."/>
            <person name="Muruganantham S."/>
            <person name="Sp S."/>
            <person name="Haryani S."/>
            <person name="Lau K.J.X."/>
            <person name="Naqvi N.I."/>
        </authorList>
    </citation>
    <scope>NUCLEOTIDE SEQUENCE [LARGE SCALE GENOMIC DNA]</scope>
    <source>
        <strain evidence="9">GMP-LS</strain>
    </source>
</reference>
<dbReference type="EMBL" id="JAWHQM010000030">
    <property type="protein sequence ID" value="KAK5633228.1"/>
    <property type="molecule type" value="Genomic_DNA"/>
</dbReference>
<feature type="signal peptide" evidence="7">
    <location>
        <begin position="1"/>
        <end position="24"/>
    </location>
</feature>
<feature type="compositionally biased region" description="Low complexity" evidence="5">
    <location>
        <begin position="576"/>
        <end position="604"/>
    </location>
</feature>
<evidence type="ECO:0000256" key="5">
    <source>
        <dbReference type="SAM" id="MobiDB-lite"/>
    </source>
</evidence>
<comment type="caution">
    <text evidence="9">The sequence shown here is derived from an EMBL/GenBank/DDBJ whole genome shotgun (WGS) entry which is preliminary data.</text>
</comment>
<accession>A0AAN7UU60</accession>
<evidence type="ECO:0000313" key="9">
    <source>
        <dbReference type="EMBL" id="KAK5633228.1"/>
    </source>
</evidence>
<dbReference type="PROSITE" id="PS51767">
    <property type="entry name" value="PEPTIDASE_A1"/>
    <property type="match status" value="1"/>
</dbReference>
<feature type="region of interest" description="Disordered" evidence="5">
    <location>
        <begin position="456"/>
        <end position="480"/>
    </location>
</feature>
<dbReference type="GO" id="GO:0071944">
    <property type="term" value="C:cell periphery"/>
    <property type="evidence" value="ECO:0007669"/>
    <property type="project" value="UniProtKB-ARBA"/>
</dbReference>
<dbReference type="PANTHER" id="PTHR15549:SF26">
    <property type="entry name" value="AXIAL BUDDING PATTERN PROTEIN 2-RELATED"/>
    <property type="match status" value="1"/>
</dbReference>
<evidence type="ECO:0000259" key="8">
    <source>
        <dbReference type="PROSITE" id="PS51767"/>
    </source>
</evidence>
<evidence type="ECO:0000256" key="3">
    <source>
        <dbReference type="ARBA" id="ARBA00022989"/>
    </source>
</evidence>
<evidence type="ECO:0000256" key="6">
    <source>
        <dbReference type="SAM" id="Phobius"/>
    </source>
</evidence>
<evidence type="ECO:0000256" key="7">
    <source>
        <dbReference type="SAM" id="SignalP"/>
    </source>
</evidence>
<dbReference type="InterPro" id="IPR051694">
    <property type="entry name" value="Immunoregulatory_rcpt-like"/>
</dbReference>
<keyword evidence="10" id="KW-1185">Reference proteome</keyword>
<feature type="transmembrane region" description="Helical" evidence="6">
    <location>
        <begin position="485"/>
        <end position="509"/>
    </location>
</feature>
<dbReference type="Gene3D" id="2.40.70.10">
    <property type="entry name" value="Acid Proteases"/>
    <property type="match status" value="2"/>
</dbReference>
<dbReference type="SUPFAM" id="SSF50630">
    <property type="entry name" value="Acid proteases"/>
    <property type="match status" value="1"/>
</dbReference>
<evidence type="ECO:0000313" key="10">
    <source>
        <dbReference type="Proteomes" id="UP001305414"/>
    </source>
</evidence>
<organism evidence="9 10">
    <name type="scientific">Xylaria bambusicola</name>
    <dbReference type="NCBI Taxonomy" id="326684"/>
    <lineage>
        <taxon>Eukaryota</taxon>
        <taxon>Fungi</taxon>
        <taxon>Dikarya</taxon>
        <taxon>Ascomycota</taxon>
        <taxon>Pezizomycotina</taxon>
        <taxon>Sordariomycetes</taxon>
        <taxon>Xylariomycetidae</taxon>
        <taxon>Xylariales</taxon>
        <taxon>Xylariaceae</taxon>
        <taxon>Xylaria</taxon>
    </lineage>
</organism>
<dbReference type="InterPro" id="IPR033121">
    <property type="entry name" value="PEPTIDASE_A1"/>
</dbReference>
<keyword evidence="7" id="KW-0732">Signal</keyword>
<feature type="domain" description="Peptidase A1" evidence="8">
    <location>
        <begin position="46"/>
        <end position="412"/>
    </location>
</feature>
<dbReference type="Pfam" id="PF00026">
    <property type="entry name" value="Asp"/>
    <property type="match status" value="1"/>
</dbReference>
<dbReference type="Proteomes" id="UP001305414">
    <property type="component" value="Unassembled WGS sequence"/>
</dbReference>
<feature type="region of interest" description="Disordered" evidence="5">
    <location>
        <begin position="517"/>
        <end position="539"/>
    </location>
</feature>
<feature type="compositionally biased region" description="Polar residues" evidence="5">
    <location>
        <begin position="457"/>
        <end position="480"/>
    </location>
</feature>
<dbReference type="GO" id="GO:0016020">
    <property type="term" value="C:membrane"/>
    <property type="evidence" value="ECO:0007669"/>
    <property type="project" value="UniProtKB-SubCell"/>
</dbReference>
<proteinExistence type="predicted"/>